<protein>
    <submittedName>
        <fullName evidence="3">LysM peptidoglycan-binding domain-containing protein</fullName>
    </submittedName>
</protein>
<dbReference type="InterPro" id="IPR013783">
    <property type="entry name" value="Ig-like_fold"/>
</dbReference>
<feature type="non-terminal residue" evidence="3">
    <location>
        <position position="1"/>
    </location>
</feature>
<feature type="region of interest" description="Disordered" evidence="1">
    <location>
        <begin position="28"/>
        <end position="48"/>
    </location>
</feature>
<dbReference type="Pfam" id="PF01476">
    <property type="entry name" value="LysM"/>
    <property type="match status" value="1"/>
</dbReference>
<evidence type="ECO:0000313" key="3">
    <source>
        <dbReference type="EMBL" id="MDR5651374.1"/>
    </source>
</evidence>
<feature type="domain" description="LysM" evidence="2">
    <location>
        <begin position="196"/>
        <end position="245"/>
    </location>
</feature>
<dbReference type="EMBL" id="JAVKPH010000001">
    <property type="protein sequence ID" value="MDR5651374.1"/>
    <property type="molecule type" value="Genomic_DNA"/>
</dbReference>
<dbReference type="PROSITE" id="PS51782">
    <property type="entry name" value="LYSM"/>
    <property type="match status" value="1"/>
</dbReference>
<dbReference type="InterPro" id="IPR052196">
    <property type="entry name" value="Bact_Kbp"/>
</dbReference>
<evidence type="ECO:0000256" key="1">
    <source>
        <dbReference type="SAM" id="MobiDB-lite"/>
    </source>
</evidence>
<accession>A0ABU1F3H6</accession>
<evidence type="ECO:0000313" key="4">
    <source>
        <dbReference type="Proteomes" id="UP001247754"/>
    </source>
</evidence>
<name>A0ABU1F3H6_9RHOB</name>
<dbReference type="CDD" id="cd00118">
    <property type="entry name" value="LysM"/>
    <property type="match status" value="1"/>
</dbReference>
<gene>
    <name evidence="3" type="ORF">RGD00_02050</name>
</gene>
<dbReference type="PANTHER" id="PTHR34700:SF4">
    <property type="entry name" value="PHAGE-LIKE ELEMENT PBSX PROTEIN XKDP"/>
    <property type="match status" value="1"/>
</dbReference>
<dbReference type="InterPro" id="IPR018392">
    <property type="entry name" value="LysM"/>
</dbReference>
<evidence type="ECO:0000259" key="2">
    <source>
        <dbReference type="PROSITE" id="PS51782"/>
    </source>
</evidence>
<sequence length="249" mass="24820">EEAIFLADRVLVLPGDKRARPRLVDTAAPAEPEAQTAAAPAPAPAPGADAVALPAADAAPAPDAAAPAAPAAILVGDAGVKVLQSPAAAQPAAGVGIEAIAYAPDGAVMVSGRGAPGAFVRLYLDDAEAATVPVGPDGGWQTALAAVAPGVYRLRADLIDAAGRVTARFETPFQREDPAALAAATPAPAGAGPAVAAVTVQPGYTLWGIARAAYGSGILYVKVFEANRDQIRNPDLIYPGQVFTVPTAE</sequence>
<proteinExistence type="predicted"/>
<dbReference type="Proteomes" id="UP001247754">
    <property type="component" value="Unassembled WGS sequence"/>
</dbReference>
<keyword evidence="4" id="KW-1185">Reference proteome</keyword>
<comment type="caution">
    <text evidence="3">The sequence shown here is derived from an EMBL/GenBank/DDBJ whole genome shotgun (WGS) entry which is preliminary data.</text>
</comment>
<dbReference type="RefSeq" id="WP_310455493.1">
    <property type="nucleotide sequence ID" value="NZ_JAVKPH010000001.1"/>
</dbReference>
<dbReference type="PANTHER" id="PTHR34700">
    <property type="entry name" value="POTASSIUM BINDING PROTEIN KBP"/>
    <property type="match status" value="1"/>
</dbReference>
<organism evidence="3 4">
    <name type="scientific">Ruixingdingia sedimenti</name>
    <dbReference type="NCBI Taxonomy" id="3073604"/>
    <lineage>
        <taxon>Bacteria</taxon>
        <taxon>Pseudomonadati</taxon>
        <taxon>Pseudomonadota</taxon>
        <taxon>Alphaproteobacteria</taxon>
        <taxon>Rhodobacterales</taxon>
        <taxon>Paracoccaceae</taxon>
        <taxon>Ruixingdingia</taxon>
    </lineage>
</organism>
<dbReference type="SMART" id="SM00257">
    <property type="entry name" value="LysM"/>
    <property type="match status" value="1"/>
</dbReference>
<dbReference type="InterPro" id="IPR036779">
    <property type="entry name" value="LysM_dom_sf"/>
</dbReference>
<dbReference type="Gene3D" id="3.10.350.10">
    <property type="entry name" value="LysM domain"/>
    <property type="match status" value="1"/>
</dbReference>
<reference evidence="3 4" key="1">
    <citation type="submission" date="2023-09" db="EMBL/GenBank/DDBJ databases">
        <title>Xinfangfangia sedmenti sp. nov., isolated the sedment.</title>
        <authorList>
            <person name="Xu L."/>
        </authorList>
    </citation>
    <scope>NUCLEOTIDE SEQUENCE [LARGE SCALE GENOMIC DNA]</scope>
    <source>
        <strain evidence="3 4">LG-4</strain>
    </source>
</reference>
<dbReference type="Gene3D" id="2.60.40.10">
    <property type="entry name" value="Immunoglobulins"/>
    <property type="match status" value="1"/>
</dbReference>